<dbReference type="PROSITE" id="PS51021">
    <property type="entry name" value="BAR"/>
    <property type="match status" value="1"/>
</dbReference>
<dbReference type="InterPro" id="IPR027267">
    <property type="entry name" value="AH/BAR_dom_sf"/>
</dbReference>
<dbReference type="OrthoDB" id="10263741at2759"/>
<evidence type="ECO:0000259" key="6">
    <source>
        <dbReference type="PROSITE" id="PS51021"/>
    </source>
</evidence>
<keyword evidence="3" id="KW-0175">Coiled coil</keyword>
<dbReference type="AlphaFoldDB" id="A0A0J0XLR8"/>
<gene>
    <name evidence="7" type="ORF">CC85DRAFT_308278</name>
</gene>
<feature type="compositionally biased region" description="Low complexity" evidence="4">
    <location>
        <begin position="578"/>
        <end position="595"/>
    </location>
</feature>
<dbReference type="GeneID" id="28986385"/>
<sequence>MQRKALKQLNKVTQWTNEKVFSGEKTEFSEDFAEFEAEIEPLKIGVERLHATSQAFYDYMSKLKPSADPHPPAGSGKDKMRVSEALGLVMIDYGNDAGGTYGDALVQYGRARVKIAGVQDEFSQRLQEGFIANTEASLEGVNEYKAYRRKMDSRRLTLDSALARMRASKKENPALEQEVEAAQQRLEEAEEDTALQMQNIKNQEAEQFAALADWLDAELEYFASCKDILDDLRASFPSSYAPSGSRPRAKSNASARSAGKTPTRATYAKRTDSDEDLEVYSPSKKRDTKVPEGRARSKSQSQVEGRARSDSKSQPPAEGRERSDSTASAGAGKPKKSIMATIGSFGMKSASSAGKSASKAANKSKSAFGRVKYGNLSDEERERVALDSDDDPYKRDSPSPQLNRARSQSVSSVVSGLGALAPPDTRRRALTSPPSPAGRWVRVLFDYEGREADELPLRRGQLVEVTAEVPGSTDWLIGEVSGRSGMFPKAYTEEVDKPVVPQRPALPKARSMPPREFRRSVQPVANSPRSTLNSTLDSGSEHGEVDDGAALVSASPAPAGRSRAGSTARKPPPPPPSRRMTSTGGRSRSSTLSKTPLASDEDRSSGRSGQMSPARRAVPVRSPFEHSDDDDAAPLSHGLGAMHLRAGASANGRATRDCGVCGCADFTQNVFKTNGVCATCFHTH</sequence>
<reference evidence="7 8" key="1">
    <citation type="submission" date="2015-03" db="EMBL/GenBank/DDBJ databases">
        <title>Genomics and transcriptomics of the oil-accumulating basidiomycete yeast T. oleaginosus allow insights into substrate utilization and the diverse evolutionary trajectories of mating systems in fungi.</title>
        <authorList>
            <consortium name="DOE Joint Genome Institute"/>
            <person name="Kourist R."/>
            <person name="Kracht O."/>
            <person name="Bracharz F."/>
            <person name="Lipzen A."/>
            <person name="Nolan M."/>
            <person name="Ohm R."/>
            <person name="Grigoriev I."/>
            <person name="Sun S."/>
            <person name="Heitman J."/>
            <person name="Bruck T."/>
            <person name="Nowrousian M."/>
        </authorList>
    </citation>
    <scope>NUCLEOTIDE SEQUENCE [LARGE SCALE GENOMIC DNA]</scope>
    <source>
        <strain evidence="7 8">IBC0246</strain>
    </source>
</reference>
<dbReference type="STRING" id="879819.A0A0J0XLR8"/>
<feature type="domain" description="SH3" evidence="5">
    <location>
        <begin position="436"/>
        <end position="497"/>
    </location>
</feature>
<dbReference type="Gene3D" id="1.20.1270.60">
    <property type="entry name" value="Arfaptin homology (AH) domain/BAR domain"/>
    <property type="match status" value="1"/>
</dbReference>
<feature type="region of interest" description="Disordered" evidence="4">
    <location>
        <begin position="495"/>
        <end position="636"/>
    </location>
</feature>
<proteinExistence type="predicted"/>
<dbReference type="Pfam" id="PF14604">
    <property type="entry name" value="SH3_9"/>
    <property type="match status" value="1"/>
</dbReference>
<evidence type="ECO:0000256" key="4">
    <source>
        <dbReference type="SAM" id="MobiDB-lite"/>
    </source>
</evidence>
<keyword evidence="8" id="KW-1185">Reference proteome</keyword>
<dbReference type="SMART" id="SM00721">
    <property type="entry name" value="BAR"/>
    <property type="match status" value="1"/>
</dbReference>
<dbReference type="SMART" id="SM00326">
    <property type="entry name" value="SH3"/>
    <property type="match status" value="1"/>
</dbReference>
<dbReference type="Gene3D" id="2.30.30.40">
    <property type="entry name" value="SH3 Domains"/>
    <property type="match status" value="1"/>
</dbReference>
<feature type="compositionally biased region" description="Low complexity" evidence="4">
    <location>
        <begin position="348"/>
        <end position="367"/>
    </location>
</feature>
<feature type="region of interest" description="Disordered" evidence="4">
    <location>
        <begin position="239"/>
        <end position="435"/>
    </location>
</feature>
<dbReference type="InterPro" id="IPR036028">
    <property type="entry name" value="SH3-like_dom_sf"/>
</dbReference>
<dbReference type="Proteomes" id="UP000053611">
    <property type="component" value="Unassembled WGS sequence"/>
</dbReference>
<dbReference type="RefSeq" id="XP_018278531.1">
    <property type="nucleotide sequence ID" value="XM_018425782.1"/>
</dbReference>
<feature type="coiled-coil region" evidence="3">
    <location>
        <begin position="158"/>
        <end position="206"/>
    </location>
</feature>
<accession>A0A0J0XLR8</accession>
<feature type="compositionally biased region" description="Low complexity" evidence="4">
    <location>
        <begin position="553"/>
        <end position="566"/>
    </location>
</feature>
<dbReference type="SUPFAM" id="SSF103657">
    <property type="entry name" value="BAR/IMD domain-like"/>
    <property type="match status" value="1"/>
</dbReference>
<feature type="compositionally biased region" description="Polar residues" evidence="4">
    <location>
        <begin position="523"/>
        <end position="538"/>
    </location>
</feature>
<evidence type="ECO:0000256" key="2">
    <source>
        <dbReference type="PROSITE-ProRule" id="PRU00192"/>
    </source>
</evidence>
<protein>
    <submittedName>
        <fullName evidence="7">BAR-domain-containing protein</fullName>
    </submittedName>
</protein>
<dbReference type="CDD" id="cd00174">
    <property type="entry name" value="SH3"/>
    <property type="match status" value="1"/>
</dbReference>
<dbReference type="GO" id="GO:0005737">
    <property type="term" value="C:cytoplasm"/>
    <property type="evidence" value="ECO:0007669"/>
    <property type="project" value="InterPro"/>
</dbReference>
<feature type="compositionally biased region" description="Basic and acidic residues" evidence="4">
    <location>
        <begin position="378"/>
        <end position="397"/>
    </location>
</feature>
<evidence type="ECO:0000256" key="1">
    <source>
        <dbReference type="ARBA" id="ARBA00022443"/>
    </source>
</evidence>
<keyword evidence="1 2" id="KW-0728">SH3 domain</keyword>
<dbReference type="EMBL" id="KQ087210">
    <property type="protein sequence ID" value="KLT42040.1"/>
    <property type="molecule type" value="Genomic_DNA"/>
</dbReference>
<evidence type="ECO:0000313" key="7">
    <source>
        <dbReference type="EMBL" id="KLT42040.1"/>
    </source>
</evidence>
<organism evidence="7 8">
    <name type="scientific">Cutaneotrichosporon oleaginosum</name>
    <dbReference type="NCBI Taxonomy" id="879819"/>
    <lineage>
        <taxon>Eukaryota</taxon>
        <taxon>Fungi</taxon>
        <taxon>Dikarya</taxon>
        <taxon>Basidiomycota</taxon>
        <taxon>Agaricomycotina</taxon>
        <taxon>Tremellomycetes</taxon>
        <taxon>Trichosporonales</taxon>
        <taxon>Trichosporonaceae</taxon>
        <taxon>Cutaneotrichosporon</taxon>
    </lineage>
</organism>
<dbReference type="InterPro" id="IPR004148">
    <property type="entry name" value="BAR_dom"/>
</dbReference>
<dbReference type="InterPro" id="IPR001452">
    <property type="entry name" value="SH3_domain"/>
</dbReference>
<evidence type="ECO:0000313" key="8">
    <source>
        <dbReference type="Proteomes" id="UP000053611"/>
    </source>
</evidence>
<dbReference type="Pfam" id="PF03114">
    <property type="entry name" value="BAR"/>
    <property type="match status" value="1"/>
</dbReference>
<evidence type="ECO:0000256" key="3">
    <source>
        <dbReference type="SAM" id="Coils"/>
    </source>
</evidence>
<feature type="compositionally biased region" description="Basic and acidic residues" evidence="4">
    <location>
        <begin position="284"/>
        <end position="295"/>
    </location>
</feature>
<dbReference type="PROSITE" id="PS50002">
    <property type="entry name" value="SH3"/>
    <property type="match status" value="1"/>
</dbReference>
<name>A0A0J0XLR8_9TREE</name>
<evidence type="ECO:0000259" key="5">
    <source>
        <dbReference type="PROSITE" id="PS50002"/>
    </source>
</evidence>
<feature type="domain" description="BAR" evidence="6">
    <location>
        <begin position="17"/>
        <end position="245"/>
    </location>
</feature>
<dbReference type="SUPFAM" id="SSF50044">
    <property type="entry name" value="SH3-domain"/>
    <property type="match status" value="1"/>
</dbReference>